<accession>A0A2R4VYC7</accession>
<gene>
    <name evidence="4" type="primary">csrA</name>
    <name evidence="5" type="ORF">TDSAC_0162</name>
</gene>
<protein>
    <recommendedName>
        <fullName evidence="4">Translational regulator CsrA</fullName>
    </recommendedName>
</protein>
<comment type="similarity">
    <text evidence="4">Belongs to the CsrA/RsmA family.</text>
</comment>
<proteinExistence type="inferred from homology"/>
<dbReference type="SUPFAM" id="SSF117130">
    <property type="entry name" value="CsrA-like"/>
    <property type="match status" value="1"/>
</dbReference>
<evidence type="ECO:0000313" key="6">
    <source>
        <dbReference type="Proteomes" id="UP000244792"/>
    </source>
</evidence>
<keyword evidence="2 4" id="KW-0810">Translation regulation</keyword>
<keyword evidence="4" id="KW-0678">Repressor</keyword>
<evidence type="ECO:0000256" key="2">
    <source>
        <dbReference type="ARBA" id="ARBA00022845"/>
    </source>
</evidence>
<dbReference type="PANTHER" id="PTHR34984:SF1">
    <property type="entry name" value="CARBON STORAGE REGULATOR"/>
    <property type="match status" value="1"/>
</dbReference>
<keyword evidence="4" id="KW-1005">Bacterial flagellum biogenesis</keyword>
<keyword evidence="6" id="KW-1185">Reference proteome</keyword>
<sequence length="79" mass="9001">MLVISRKPGQSFVISDNIVITIISIERDVVKVGIDASKDIRVLRSELVDRIKDSMKNSVFKEKDMNSLLKVLKDENKKL</sequence>
<comment type="function">
    <text evidence="4">A translational regulator that binds mRNA to regulate translation initiation and/or mRNA stability. Usually binds in the 5'-UTR at or near the Shine-Dalgarno sequence preventing ribosome-binding, thus repressing translation. Its main target seems to be the major flagellin gene, while its function is anatagonized by FliW.</text>
</comment>
<dbReference type="GO" id="GO:0045947">
    <property type="term" value="P:negative regulation of translational initiation"/>
    <property type="evidence" value="ECO:0007669"/>
    <property type="project" value="UniProtKB-UniRule"/>
</dbReference>
<organism evidence="5 6">
    <name type="scientific">Thermodesulfobium acidiphilum</name>
    <dbReference type="NCBI Taxonomy" id="1794699"/>
    <lineage>
        <taxon>Bacteria</taxon>
        <taxon>Pseudomonadati</taxon>
        <taxon>Thermodesulfobiota</taxon>
        <taxon>Thermodesulfobiia</taxon>
        <taxon>Thermodesulfobiales</taxon>
        <taxon>Thermodesulfobiaceae</taxon>
        <taxon>Thermodesulfobium</taxon>
    </lineage>
</organism>
<dbReference type="GO" id="GO:0006402">
    <property type="term" value="P:mRNA catabolic process"/>
    <property type="evidence" value="ECO:0007669"/>
    <property type="project" value="InterPro"/>
</dbReference>
<reference evidence="5 6" key="1">
    <citation type="submission" date="2017-04" db="EMBL/GenBank/DDBJ databases">
        <title>Genomic insights into metabolism of Thermodesulfobium acidiphilum.</title>
        <authorList>
            <person name="Toshchakov S.V."/>
            <person name="Frolov E.N."/>
            <person name="Kublanov I.V."/>
            <person name="Samarov N.I."/>
            <person name="Novikov A."/>
            <person name="Lebedinsky A.V."/>
            <person name="Bonch-Osmolovskaya E.A."/>
            <person name="Chernyh N.A."/>
        </authorList>
    </citation>
    <scope>NUCLEOTIDE SEQUENCE [LARGE SCALE GENOMIC DNA]</scope>
    <source>
        <strain evidence="5 6">3127-1</strain>
    </source>
</reference>
<dbReference type="HAMAP" id="MF_00167">
    <property type="entry name" value="CsrA"/>
    <property type="match status" value="1"/>
</dbReference>
<dbReference type="KEGG" id="taci:TDSAC_0162"/>
<keyword evidence="3 4" id="KW-0694">RNA-binding</keyword>
<evidence type="ECO:0000313" key="5">
    <source>
        <dbReference type="EMBL" id="AWB09549.1"/>
    </source>
</evidence>
<comment type="subcellular location">
    <subcellularLocation>
        <location evidence="4">Cytoplasm</location>
    </subcellularLocation>
</comment>
<dbReference type="Gene3D" id="2.60.40.4380">
    <property type="entry name" value="Translational regulator CsrA"/>
    <property type="match status" value="1"/>
</dbReference>
<dbReference type="AlphaFoldDB" id="A0A2R4VYC7"/>
<dbReference type="GO" id="GO:0044781">
    <property type="term" value="P:bacterial-type flagellum organization"/>
    <property type="evidence" value="ECO:0007669"/>
    <property type="project" value="UniProtKB-KW"/>
</dbReference>
<dbReference type="Proteomes" id="UP000244792">
    <property type="component" value="Chromosome"/>
</dbReference>
<dbReference type="EMBL" id="CP020921">
    <property type="protein sequence ID" value="AWB09549.1"/>
    <property type="molecule type" value="Genomic_DNA"/>
</dbReference>
<evidence type="ECO:0000256" key="3">
    <source>
        <dbReference type="ARBA" id="ARBA00022884"/>
    </source>
</evidence>
<keyword evidence="1 4" id="KW-0963">Cytoplasm</keyword>
<dbReference type="GO" id="GO:1902208">
    <property type="term" value="P:regulation of bacterial-type flagellum assembly"/>
    <property type="evidence" value="ECO:0007669"/>
    <property type="project" value="UniProtKB-UniRule"/>
</dbReference>
<dbReference type="InterPro" id="IPR003751">
    <property type="entry name" value="CsrA"/>
</dbReference>
<name>A0A2R4VYC7_THEAF</name>
<evidence type="ECO:0000256" key="4">
    <source>
        <dbReference type="HAMAP-Rule" id="MF_00167"/>
    </source>
</evidence>
<dbReference type="Pfam" id="PF02599">
    <property type="entry name" value="CsrA"/>
    <property type="match status" value="1"/>
</dbReference>
<dbReference type="InterPro" id="IPR036107">
    <property type="entry name" value="CsrA_sf"/>
</dbReference>
<evidence type="ECO:0000256" key="1">
    <source>
        <dbReference type="ARBA" id="ARBA00022490"/>
    </source>
</evidence>
<dbReference type="GO" id="GO:0006109">
    <property type="term" value="P:regulation of carbohydrate metabolic process"/>
    <property type="evidence" value="ECO:0007669"/>
    <property type="project" value="InterPro"/>
</dbReference>
<comment type="subunit">
    <text evidence="4">Homodimer; the beta-strands of each monomer intercalate to form a hydrophobic core, while the alpha-helices form wings that extend away from the core.</text>
</comment>
<dbReference type="RefSeq" id="WP_199919826.1">
    <property type="nucleotide sequence ID" value="NZ_CP020921.1"/>
</dbReference>
<dbReference type="GO" id="GO:0048027">
    <property type="term" value="F:mRNA 5'-UTR binding"/>
    <property type="evidence" value="ECO:0007669"/>
    <property type="project" value="UniProtKB-UniRule"/>
</dbReference>
<dbReference type="PANTHER" id="PTHR34984">
    <property type="entry name" value="CARBON STORAGE REGULATOR"/>
    <property type="match status" value="1"/>
</dbReference>
<dbReference type="GO" id="GO:0005829">
    <property type="term" value="C:cytosol"/>
    <property type="evidence" value="ECO:0007669"/>
    <property type="project" value="TreeGrafter"/>
</dbReference>